<dbReference type="Proteomes" id="UP000623461">
    <property type="component" value="Unassembled WGS sequence"/>
</dbReference>
<keyword evidence="7" id="KW-1185">Reference proteome</keyword>
<name>A0ABQ2IF41_9MICO</name>
<evidence type="ECO:0000313" key="7">
    <source>
        <dbReference type="Proteomes" id="UP000623461"/>
    </source>
</evidence>
<organism evidence="6 7">
    <name type="scientific">Terrabacter tumescens</name>
    <dbReference type="NCBI Taxonomy" id="60443"/>
    <lineage>
        <taxon>Bacteria</taxon>
        <taxon>Bacillati</taxon>
        <taxon>Actinomycetota</taxon>
        <taxon>Actinomycetes</taxon>
        <taxon>Micrococcales</taxon>
        <taxon>Intrasporangiaceae</taxon>
        <taxon>Terrabacter</taxon>
    </lineage>
</organism>
<dbReference type="InterPro" id="IPR036661">
    <property type="entry name" value="Luciferase-like_sf"/>
</dbReference>
<evidence type="ECO:0000256" key="2">
    <source>
        <dbReference type="ARBA" id="ARBA00022643"/>
    </source>
</evidence>
<reference evidence="7" key="1">
    <citation type="journal article" date="2019" name="Int. J. Syst. Evol. Microbiol.">
        <title>The Global Catalogue of Microorganisms (GCM) 10K type strain sequencing project: providing services to taxonomists for standard genome sequencing and annotation.</title>
        <authorList>
            <consortium name="The Broad Institute Genomics Platform"/>
            <consortium name="The Broad Institute Genome Sequencing Center for Infectious Disease"/>
            <person name="Wu L."/>
            <person name="Ma J."/>
        </authorList>
    </citation>
    <scope>NUCLEOTIDE SEQUENCE [LARGE SCALE GENOMIC DNA]</scope>
    <source>
        <strain evidence="7">JCM 1365</strain>
    </source>
</reference>
<gene>
    <name evidence="6" type="ORF">GCM10009721_37410</name>
</gene>
<dbReference type="PANTHER" id="PTHR42847:SF4">
    <property type="entry name" value="ALKANESULFONATE MONOOXYGENASE-RELATED"/>
    <property type="match status" value="1"/>
</dbReference>
<evidence type="ECO:0000256" key="1">
    <source>
        <dbReference type="ARBA" id="ARBA00022630"/>
    </source>
</evidence>
<proteinExistence type="predicted"/>
<keyword evidence="2" id="KW-0288">FMN</keyword>
<comment type="caution">
    <text evidence="6">The sequence shown here is derived from an EMBL/GenBank/DDBJ whole genome shotgun (WGS) entry which is preliminary data.</text>
</comment>
<keyword evidence="1" id="KW-0285">Flavoprotein</keyword>
<dbReference type="PANTHER" id="PTHR42847">
    <property type="entry name" value="ALKANESULFONATE MONOOXYGENASE"/>
    <property type="match status" value="1"/>
</dbReference>
<accession>A0ABQ2IF41</accession>
<protein>
    <recommendedName>
        <fullName evidence="5">Luciferase-like domain-containing protein</fullName>
    </recommendedName>
</protein>
<evidence type="ECO:0000256" key="4">
    <source>
        <dbReference type="ARBA" id="ARBA00023033"/>
    </source>
</evidence>
<dbReference type="Gene3D" id="3.40.50.300">
    <property type="entry name" value="P-loop containing nucleotide triphosphate hydrolases"/>
    <property type="match status" value="1"/>
</dbReference>
<dbReference type="InterPro" id="IPR050172">
    <property type="entry name" value="SsuD_RutA_monooxygenase"/>
</dbReference>
<dbReference type="EMBL" id="BMNZ01000008">
    <property type="protein sequence ID" value="GGN06326.1"/>
    <property type="molecule type" value="Genomic_DNA"/>
</dbReference>
<dbReference type="InterPro" id="IPR027417">
    <property type="entry name" value="P-loop_NTPase"/>
</dbReference>
<feature type="domain" description="Luciferase-like" evidence="5">
    <location>
        <begin position="201"/>
        <end position="432"/>
    </location>
</feature>
<evidence type="ECO:0000256" key="3">
    <source>
        <dbReference type="ARBA" id="ARBA00023002"/>
    </source>
</evidence>
<dbReference type="Pfam" id="PF13671">
    <property type="entry name" value="AAA_33"/>
    <property type="match status" value="1"/>
</dbReference>
<evidence type="ECO:0000259" key="5">
    <source>
        <dbReference type="Pfam" id="PF00296"/>
    </source>
</evidence>
<dbReference type="SUPFAM" id="SSF52540">
    <property type="entry name" value="P-loop containing nucleoside triphosphate hydrolases"/>
    <property type="match status" value="1"/>
</dbReference>
<dbReference type="RefSeq" id="WP_030202581.1">
    <property type="nucleotide sequence ID" value="NZ_BMNZ01000008.1"/>
</dbReference>
<dbReference type="SUPFAM" id="SSF51679">
    <property type="entry name" value="Bacterial luciferase-like"/>
    <property type="match status" value="1"/>
</dbReference>
<dbReference type="Pfam" id="PF00296">
    <property type="entry name" value="Bac_luciferase"/>
    <property type="match status" value="1"/>
</dbReference>
<sequence length="487" mass="50556">MRLPDPALVVLVGASGSGKSTWAGSRYRSAEIVSSDALREVVGSGEHDLDASTDAFALLEQVVAARLGRGLTTVVDTLGTDVSRRRGWLAAARAAGLPAVAVVLDTPAGVCRSRNSARDRPVPARVLTSQLAAVASAVDLLEGEGWHVVRVAPDDVPDDAPAAAGEAAARATTSPAGRTGLRGVVLQLSHFPAEGDLLTWLRDMVAAAEQAGLAGIALMDHLVQIPQVGRAWDPIPEPWVTLGALAAPTTRLRLGTLVTPVTFRAPGVTAKAAATLSALTGGRAFVGVGAGWWEREHTAYGLGFPSARARLDALERGIETMKALWAPGTKPYAGRLVSLPETTCYPRPVGELPVVVGGGGDRTLRIAARLGDGCNVPSDDAGLAKVARYLELVEEAGRDRATVHATVLDLPLVGRDRDDAWSRVERHRGRVAAATFAARHHAGTPSEHADRLAGLVERGVTTAFVAPVGLAGPDDVLALAPLATAFG</sequence>
<evidence type="ECO:0000313" key="6">
    <source>
        <dbReference type="EMBL" id="GGN06326.1"/>
    </source>
</evidence>
<dbReference type="Gene3D" id="3.20.20.30">
    <property type="entry name" value="Luciferase-like domain"/>
    <property type="match status" value="1"/>
</dbReference>
<keyword evidence="3" id="KW-0560">Oxidoreductase</keyword>
<keyword evidence="4" id="KW-0503">Monooxygenase</keyword>
<dbReference type="InterPro" id="IPR011251">
    <property type="entry name" value="Luciferase-like_dom"/>
</dbReference>